<sequence length="159" mass="17223">MLIWVYSVVIIICLITFRSVPVVVCIIVPLIVTSVLSQALMAFVGIGVKVATLPVIALGVGIGVDYGIYIFSKIKEGLAMKKSLYMSYLYTLNQTGKAVGFTGVTLAICVATWAFSPIKFQSDMGLLLTFMFVFNMIGALTLIPSLAWLLRIGKSQSES</sequence>
<evidence type="ECO:0000259" key="7">
    <source>
        <dbReference type="Pfam" id="PF03176"/>
    </source>
</evidence>
<keyword evidence="4 6" id="KW-1133">Transmembrane helix</keyword>
<feature type="domain" description="Membrane transport protein MMPL" evidence="7">
    <location>
        <begin position="6"/>
        <end position="150"/>
    </location>
</feature>
<keyword evidence="2" id="KW-1003">Cell membrane</keyword>
<evidence type="ECO:0000313" key="9">
    <source>
        <dbReference type="Proteomes" id="UP000622604"/>
    </source>
</evidence>
<comment type="subcellular location">
    <subcellularLocation>
        <location evidence="1">Cell membrane</location>
        <topology evidence="1">Multi-pass membrane protein</topology>
    </subcellularLocation>
</comment>
<keyword evidence="5 6" id="KW-0472">Membrane</keyword>
<feature type="transmembrane region" description="Helical" evidence="6">
    <location>
        <begin position="7"/>
        <end position="31"/>
    </location>
</feature>
<dbReference type="AlphaFoldDB" id="A0A8H9M2R7"/>
<reference evidence="8" key="2">
    <citation type="submission" date="2020-09" db="EMBL/GenBank/DDBJ databases">
        <authorList>
            <person name="Sun Q."/>
            <person name="Kim S."/>
        </authorList>
    </citation>
    <scope>NUCLEOTIDE SEQUENCE</scope>
    <source>
        <strain evidence="8">KCTC 32337</strain>
    </source>
</reference>
<proteinExistence type="predicted"/>
<evidence type="ECO:0000256" key="2">
    <source>
        <dbReference type="ARBA" id="ARBA00022475"/>
    </source>
</evidence>
<comment type="caution">
    <text evidence="8">The sequence shown here is derived from an EMBL/GenBank/DDBJ whole genome shotgun (WGS) entry which is preliminary data.</text>
</comment>
<feature type="transmembrane region" description="Helical" evidence="6">
    <location>
        <begin position="127"/>
        <end position="150"/>
    </location>
</feature>
<dbReference type="InterPro" id="IPR004869">
    <property type="entry name" value="MMPL_dom"/>
</dbReference>
<dbReference type="EMBL" id="BMZC01000025">
    <property type="protein sequence ID" value="GGZ83796.1"/>
    <property type="molecule type" value="Genomic_DNA"/>
</dbReference>
<evidence type="ECO:0000256" key="1">
    <source>
        <dbReference type="ARBA" id="ARBA00004651"/>
    </source>
</evidence>
<dbReference type="InterPro" id="IPR050545">
    <property type="entry name" value="Mycobact_MmpL"/>
</dbReference>
<name>A0A8H9M2R7_9ALTE</name>
<feature type="transmembrane region" description="Helical" evidence="6">
    <location>
        <begin position="51"/>
        <end position="71"/>
    </location>
</feature>
<dbReference type="GO" id="GO:0005886">
    <property type="term" value="C:plasma membrane"/>
    <property type="evidence" value="ECO:0007669"/>
    <property type="project" value="UniProtKB-SubCell"/>
</dbReference>
<organism evidence="8 9">
    <name type="scientific">Paraglaciecola chathamensis</name>
    <dbReference type="NCBI Taxonomy" id="368405"/>
    <lineage>
        <taxon>Bacteria</taxon>
        <taxon>Pseudomonadati</taxon>
        <taxon>Pseudomonadota</taxon>
        <taxon>Gammaproteobacteria</taxon>
        <taxon>Alteromonadales</taxon>
        <taxon>Alteromonadaceae</taxon>
        <taxon>Paraglaciecola</taxon>
    </lineage>
</organism>
<dbReference type="SUPFAM" id="SSF82866">
    <property type="entry name" value="Multidrug efflux transporter AcrB transmembrane domain"/>
    <property type="match status" value="1"/>
</dbReference>
<reference evidence="8" key="1">
    <citation type="journal article" date="2014" name="Int. J. Syst. Evol. Microbiol.">
        <title>Complete genome sequence of Corynebacterium casei LMG S-19264T (=DSM 44701T), isolated from a smear-ripened cheese.</title>
        <authorList>
            <consortium name="US DOE Joint Genome Institute (JGI-PGF)"/>
            <person name="Walter F."/>
            <person name="Albersmeier A."/>
            <person name="Kalinowski J."/>
            <person name="Ruckert C."/>
        </authorList>
    </citation>
    <scope>NUCLEOTIDE SEQUENCE</scope>
    <source>
        <strain evidence="8">KCTC 32337</strain>
    </source>
</reference>
<evidence type="ECO:0000256" key="3">
    <source>
        <dbReference type="ARBA" id="ARBA00022692"/>
    </source>
</evidence>
<evidence type="ECO:0000313" key="8">
    <source>
        <dbReference type="EMBL" id="GGZ83796.1"/>
    </source>
</evidence>
<dbReference type="Gene3D" id="1.20.1640.10">
    <property type="entry name" value="Multidrug efflux transporter AcrB transmembrane domain"/>
    <property type="match status" value="1"/>
</dbReference>
<dbReference type="PANTHER" id="PTHR33406">
    <property type="entry name" value="MEMBRANE PROTEIN MJ1562-RELATED"/>
    <property type="match status" value="1"/>
</dbReference>
<dbReference type="PANTHER" id="PTHR33406:SF10">
    <property type="entry name" value="SSD DOMAIN-CONTAINING PROTEIN"/>
    <property type="match status" value="1"/>
</dbReference>
<evidence type="ECO:0000256" key="4">
    <source>
        <dbReference type="ARBA" id="ARBA00022989"/>
    </source>
</evidence>
<keyword evidence="3 6" id="KW-0812">Transmembrane</keyword>
<protein>
    <recommendedName>
        <fullName evidence="7">Membrane transport protein MMPL domain-containing protein</fullName>
    </recommendedName>
</protein>
<feature type="transmembrane region" description="Helical" evidence="6">
    <location>
        <begin position="92"/>
        <end position="115"/>
    </location>
</feature>
<accession>A0A8H9M2R7</accession>
<dbReference type="Proteomes" id="UP000622604">
    <property type="component" value="Unassembled WGS sequence"/>
</dbReference>
<evidence type="ECO:0000256" key="6">
    <source>
        <dbReference type="SAM" id="Phobius"/>
    </source>
</evidence>
<evidence type="ECO:0000256" key="5">
    <source>
        <dbReference type="ARBA" id="ARBA00023136"/>
    </source>
</evidence>
<gene>
    <name evidence="8" type="ORF">GCM10011274_46680</name>
</gene>
<dbReference type="Pfam" id="PF03176">
    <property type="entry name" value="MMPL"/>
    <property type="match status" value="1"/>
</dbReference>